<feature type="transmembrane region" description="Helical" evidence="1">
    <location>
        <begin position="198"/>
        <end position="216"/>
    </location>
</feature>
<reference evidence="3" key="1">
    <citation type="journal article" date="2021" name="PeerJ">
        <title>Extensive microbial diversity within the chicken gut microbiome revealed by metagenomics and culture.</title>
        <authorList>
            <person name="Gilroy R."/>
            <person name="Ravi A."/>
            <person name="Getino M."/>
            <person name="Pursley I."/>
            <person name="Horton D.L."/>
            <person name="Alikhan N.F."/>
            <person name="Baker D."/>
            <person name="Gharbi K."/>
            <person name="Hall N."/>
            <person name="Watson M."/>
            <person name="Adriaenssens E.M."/>
            <person name="Foster-Nyarko E."/>
            <person name="Jarju S."/>
            <person name="Secka A."/>
            <person name="Antonio M."/>
            <person name="Oren A."/>
            <person name="Chaudhuri R.R."/>
            <person name="La Ragione R."/>
            <person name="Hildebrand F."/>
            <person name="Pallen M.J."/>
        </authorList>
    </citation>
    <scope>NUCLEOTIDE SEQUENCE</scope>
    <source>
        <strain evidence="3">4376</strain>
    </source>
</reference>
<evidence type="ECO:0000313" key="3">
    <source>
        <dbReference type="EMBL" id="HIW95018.1"/>
    </source>
</evidence>
<evidence type="ECO:0000313" key="4">
    <source>
        <dbReference type="Proteomes" id="UP000824189"/>
    </source>
</evidence>
<feature type="transmembrane region" description="Helical" evidence="1">
    <location>
        <begin position="95"/>
        <end position="116"/>
    </location>
</feature>
<accession>A0A9D1RXC1</accession>
<feature type="transmembrane region" description="Helical" evidence="1">
    <location>
        <begin position="61"/>
        <end position="88"/>
    </location>
</feature>
<dbReference type="Gene3D" id="1.20.144.10">
    <property type="entry name" value="Phosphatidic acid phosphatase type 2/haloperoxidase"/>
    <property type="match status" value="2"/>
</dbReference>
<dbReference type="SUPFAM" id="SSF48317">
    <property type="entry name" value="Acid phosphatase/Vanadium-dependent haloperoxidase"/>
    <property type="match status" value="1"/>
</dbReference>
<dbReference type="InterPro" id="IPR036938">
    <property type="entry name" value="PAP2/HPO_sf"/>
</dbReference>
<name>A0A9D1RXC1_9CORY</name>
<evidence type="ECO:0000256" key="1">
    <source>
        <dbReference type="SAM" id="Phobius"/>
    </source>
</evidence>
<keyword evidence="1" id="KW-1133">Transmembrane helix</keyword>
<protein>
    <submittedName>
        <fullName evidence="3">Phosphatase PAP2 family protein</fullName>
    </submittedName>
</protein>
<evidence type="ECO:0000259" key="2">
    <source>
        <dbReference type="SMART" id="SM00014"/>
    </source>
</evidence>
<dbReference type="PANTHER" id="PTHR14969:SF13">
    <property type="entry name" value="AT30094P"/>
    <property type="match status" value="1"/>
</dbReference>
<feature type="transmembrane region" description="Helical" evidence="1">
    <location>
        <begin position="136"/>
        <end position="154"/>
    </location>
</feature>
<reference evidence="3" key="2">
    <citation type="submission" date="2021-04" db="EMBL/GenBank/DDBJ databases">
        <authorList>
            <person name="Gilroy R."/>
        </authorList>
    </citation>
    <scope>NUCLEOTIDE SEQUENCE</scope>
    <source>
        <strain evidence="3">4376</strain>
    </source>
</reference>
<organism evidence="3 4">
    <name type="scientific">Candidatus Corynebacterium gallistercoris</name>
    <dbReference type="NCBI Taxonomy" id="2838530"/>
    <lineage>
        <taxon>Bacteria</taxon>
        <taxon>Bacillati</taxon>
        <taxon>Actinomycetota</taxon>
        <taxon>Actinomycetes</taxon>
        <taxon>Mycobacteriales</taxon>
        <taxon>Corynebacteriaceae</taxon>
        <taxon>Corynebacterium</taxon>
    </lineage>
</organism>
<comment type="caution">
    <text evidence="3">The sequence shown here is derived from an EMBL/GenBank/DDBJ whole genome shotgun (WGS) entry which is preliminary data.</text>
</comment>
<dbReference type="PANTHER" id="PTHR14969">
    <property type="entry name" value="SPHINGOSINE-1-PHOSPHATE PHOSPHOHYDROLASE"/>
    <property type="match status" value="1"/>
</dbReference>
<proteinExistence type="predicted"/>
<gene>
    <name evidence="3" type="ORF">H9867_00805</name>
</gene>
<feature type="transmembrane region" description="Helical" evidence="1">
    <location>
        <begin position="16"/>
        <end position="34"/>
    </location>
</feature>
<dbReference type="CDD" id="cd03392">
    <property type="entry name" value="PAP2_like_2"/>
    <property type="match status" value="1"/>
</dbReference>
<keyword evidence="1" id="KW-0472">Membrane</keyword>
<feature type="domain" description="Phosphatidic acid phosphatase type 2/haloperoxidase" evidence="2">
    <location>
        <begin position="94"/>
        <end position="213"/>
    </location>
</feature>
<dbReference type="InterPro" id="IPR000326">
    <property type="entry name" value="PAP2/HPO"/>
</dbReference>
<keyword evidence="1" id="KW-0812">Transmembrane</keyword>
<feature type="transmembrane region" description="Helical" evidence="1">
    <location>
        <begin position="166"/>
        <end position="186"/>
    </location>
</feature>
<dbReference type="SMART" id="SM00014">
    <property type="entry name" value="acidPPc"/>
    <property type="match status" value="1"/>
</dbReference>
<dbReference type="Proteomes" id="UP000824189">
    <property type="component" value="Unassembled WGS sequence"/>
</dbReference>
<dbReference type="Pfam" id="PF01569">
    <property type="entry name" value="PAP2"/>
    <property type="match status" value="1"/>
</dbReference>
<dbReference type="AlphaFoldDB" id="A0A9D1RXC1"/>
<dbReference type="EMBL" id="DXFZ01000009">
    <property type="protein sequence ID" value="HIW95018.1"/>
    <property type="molecule type" value="Genomic_DNA"/>
</dbReference>
<sequence length="235" mass="25571">MRDVQPRTSKTASAKLRWAGIVMILAGALIAFLLERTWLLDGDEDTWENFVNSRSAGATEFWSTITIAFNPSVATIVSIVLGLAIWLLMKSWRNGLFLVVSMVVSTIITHALKAFVGRERPPEIDRLIVETNFSFPSGHATAVSAMCVSLALLASSRIVSRSRRHFWLKLIIWLGAAVVIVVIAISRLYLGVHWVSDVTAGVLIGSGTAFAFAWMITVPKAAPAQPATPGVTPTR</sequence>